<reference evidence="1 2" key="1">
    <citation type="submission" date="2020-08" db="EMBL/GenBank/DDBJ databases">
        <title>Sequencing the genomes of 1000 actinobacteria strains.</title>
        <authorList>
            <person name="Klenk H.-P."/>
        </authorList>
    </citation>
    <scope>NUCLEOTIDE SEQUENCE [LARGE SCALE GENOMIC DNA]</scope>
    <source>
        <strain evidence="1 2">DSM 44230</strain>
    </source>
</reference>
<dbReference type="RefSeq" id="WP_185002389.1">
    <property type="nucleotide sequence ID" value="NZ_BAAAUI010000015.1"/>
</dbReference>
<comment type="caution">
    <text evidence="1">The sequence shown here is derived from an EMBL/GenBank/DDBJ whole genome shotgun (WGS) entry which is preliminary data.</text>
</comment>
<accession>A0A7W7CBI6</accession>
<keyword evidence="2" id="KW-1185">Reference proteome</keyword>
<evidence type="ECO:0000313" key="2">
    <source>
        <dbReference type="Proteomes" id="UP000533598"/>
    </source>
</evidence>
<proteinExistence type="predicted"/>
<evidence type="ECO:0000313" key="1">
    <source>
        <dbReference type="EMBL" id="MBB4676579.1"/>
    </source>
</evidence>
<organism evidence="1 2">
    <name type="scientific">Crossiella cryophila</name>
    <dbReference type="NCBI Taxonomy" id="43355"/>
    <lineage>
        <taxon>Bacteria</taxon>
        <taxon>Bacillati</taxon>
        <taxon>Actinomycetota</taxon>
        <taxon>Actinomycetes</taxon>
        <taxon>Pseudonocardiales</taxon>
        <taxon>Pseudonocardiaceae</taxon>
        <taxon>Crossiella</taxon>
    </lineage>
</organism>
<protein>
    <submittedName>
        <fullName evidence="1">Uncharacterized protein</fullName>
    </submittedName>
</protein>
<gene>
    <name evidence="1" type="ORF">HNR67_002697</name>
</gene>
<dbReference type="AlphaFoldDB" id="A0A7W7CBI6"/>
<dbReference type="Proteomes" id="UP000533598">
    <property type="component" value="Unassembled WGS sequence"/>
</dbReference>
<dbReference type="EMBL" id="JACHMH010000001">
    <property type="protein sequence ID" value="MBB4676579.1"/>
    <property type="molecule type" value="Genomic_DNA"/>
</dbReference>
<name>A0A7W7CBI6_9PSEU</name>
<sequence>MVVRVTADRLAVEYGKSLKGRQRTSYDRWLADLKQRGCAAMQYRLHGAGVDHFCVSHLYGALRVVVAFESSRSAVIVLLGPHDNSDPGLDVYTRLYDLADIPVPTGRRTKPPCCAADGKPPELGAELEWLMDRMREQARALTGRLR</sequence>